<gene>
    <name evidence="1" type="ORF">LOY88_006196</name>
</gene>
<accession>A0ACB8UNS3</accession>
<comment type="caution">
    <text evidence="1">The sequence shown here is derived from an EMBL/GenBank/DDBJ whole genome shotgun (WGS) entry which is preliminary data.</text>
</comment>
<dbReference type="EMBL" id="JALBCA010000134">
    <property type="protein sequence ID" value="KAI2382261.1"/>
    <property type="molecule type" value="Genomic_DNA"/>
</dbReference>
<evidence type="ECO:0000313" key="1">
    <source>
        <dbReference type="EMBL" id="KAI2382261.1"/>
    </source>
</evidence>
<organism evidence="1">
    <name type="scientific">Ophidiomyces ophidiicola</name>
    <dbReference type="NCBI Taxonomy" id="1387563"/>
    <lineage>
        <taxon>Eukaryota</taxon>
        <taxon>Fungi</taxon>
        <taxon>Dikarya</taxon>
        <taxon>Ascomycota</taxon>
        <taxon>Pezizomycotina</taxon>
        <taxon>Eurotiomycetes</taxon>
        <taxon>Eurotiomycetidae</taxon>
        <taxon>Onygenales</taxon>
        <taxon>Onygenaceae</taxon>
        <taxon>Ophidiomyces</taxon>
    </lineage>
</organism>
<proteinExistence type="predicted"/>
<name>A0ACB8UNS3_9EURO</name>
<reference evidence="1" key="1">
    <citation type="journal article" date="2022" name="bioRxiv">
        <title>Population genetic analysis of Ophidiomyces ophidiicola, the causative agent of snake fungal disease, indicates recent introductions to the USA.</title>
        <authorList>
            <person name="Ladner J.T."/>
            <person name="Palmer J.M."/>
            <person name="Ettinger C.L."/>
            <person name="Stajich J.E."/>
            <person name="Farrell T.M."/>
            <person name="Glorioso B.M."/>
            <person name="Lawson B."/>
            <person name="Price S.J."/>
            <person name="Stengle A.G."/>
            <person name="Grear D.A."/>
            <person name="Lorch J.M."/>
        </authorList>
    </citation>
    <scope>NUCLEOTIDE SEQUENCE</scope>
    <source>
        <strain evidence="1">NWHC 24266-5</strain>
    </source>
</reference>
<sequence>MPLFDAYVASARPQELHNPLLNPILADILDLPPKMLFIIPTLDILVQEQTVMVNRLKREAEQLNSRPTEQVDTGIASGVKSAPECHPRERLMTNFGLKPPRYHVESILFENQLHGWLELPSMAIDEQTRISAFDAGIRFITDVHREHGWHLATSI</sequence>
<protein>
    <submittedName>
        <fullName evidence="1">Uncharacterized protein</fullName>
    </submittedName>
</protein>